<accession>A0A383AUS1</accession>
<gene>
    <name evidence="1" type="ORF">METZ01_LOCUS464316</name>
</gene>
<reference evidence="1" key="1">
    <citation type="submission" date="2018-05" db="EMBL/GenBank/DDBJ databases">
        <authorList>
            <person name="Lanie J.A."/>
            <person name="Ng W.-L."/>
            <person name="Kazmierczak K.M."/>
            <person name="Andrzejewski T.M."/>
            <person name="Davidsen T.M."/>
            <person name="Wayne K.J."/>
            <person name="Tettelin H."/>
            <person name="Glass J.I."/>
            <person name="Rusch D."/>
            <person name="Podicherti R."/>
            <person name="Tsui H.-C.T."/>
            <person name="Winkler M.E."/>
        </authorList>
    </citation>
    <scope>NUCLEOTIDE SEQUENCE</scope>
</reference>
<dbReference type="EMBL" id="UINC01195065">
    <property type="protein sequence ID" value="SVE11462.1"/>
    <property type="molecule type" value="Genomic_DNA"/>
</dbReference>
<proteinExistence type="predicted"/>
<organism evidence="1">
    <name type="scientific">marine metagenome</name>
    <dbReference type="NCBI Taxonomy" id="408172"/>
    <lineage>
        <taxon>unclassified sequences</taxon>
        <taxon>metagenomes</taxon>
        <taxon>ecological metagenomes</taxon>
    </lineage>
</organism>
<dbReference type="AlphaFoldDB" id="A0A383AUS1"/>
<name>A0A383AUS1_9ZZZZ</name>
<protein>
    <submittedName>
        <fullName evidence="1">Uncharacterized protein</fullName>
    </submittedName>
</protein>
<evidence type="ECO:0000313" key="1">
    <source>
        <dbReference type="EMBL" id="SVE11462.1"/>
    </source>
</evidence>
<sequence length="113" mass="13244">METYADLLKREKEKVEKNMTNYDMDQLRRDGQVPDLQKRKEFAEDIIESEELPKGSTNIDIEISNRDLLHLAKAAHDRDITLNQLCIDVLKSAFDDLDYRFEHSSKPVVLSEY</sequence>